<evidence type="ECO:0000259" key="1">
    <source>
        <dbReference type="PROSITE" id="PS50994"/>
    </source>
</evidence>
<feature type="domain" description="Integrase catalytic" evidence="1">
    <location>
        <begin position="101"/>
        <end position="189"/>
    </location>
</feature>
<dbReference type="InterPro" id="IPR001584">
    <property type="entry name" value="Integrase_cat-core"/>
</dbReference>
<dbReference type="GO" id="GO:0015074">
    <property type="term" value="P:DNA integration"/>
    <property type="evidence" value="ECO:0007669"/>
    <property type="project" value="InterPro"/>
</dbReference>
<dbReference type="PANTHER" id="PTHR47266">
    <property type="entry name" value="ENDONUCLEASE-RELATED"/>
    <property type="match status" value="1"/>
</dbReference>
<keyword evidence="2" id="KW-0808">Transferase</keyword>
<dbReference type="Pfam" id="PF17921">
    <property type="entry name" value="Integrase_H2C2"/>
    <property type="match status" value="1"/>
</dbReference>
<keyword evidence="2" id="KW-0695">RNA-directed DNA polymerase</keyword>
<sequence length="200" mass="23062">MCGSDNSTLCYGQEAFDILKACHEGPSRGHHGANLIAKKVFDAGFFWPLIYRDAHEMIKTCEIYQRQGKISQRDEMPQNIIQPLTIFPNGLKRKHSLPTIDLGTHLCNDQFTRVMIKYEVTHRLATAYHRQTSGQVEVSSRRLKRILEMMVGENRTSWSDKLDDALWAFRTAYKTPIGCTPYKLFYGKSCHLLIELEHRA</sequence>
<dbReference type="GO" id="GO:0003964">
    <property type="term" value="F:RNA-directed DNA polymerase activity"/>
    <property type="evidence" value="ECO:0007669"/>
    <property type="project" value="UniProtKB-KW"/>
</dbReference>
<proteinExistence type="predicted"/>
<dbReference type="InterPro" id="IPR052160">
    <property type="entry name" value="Gypsy_RT_Integrase-like"/>
</dbReference>
<dbReference type="InterPro" id="IPR036397">
    <property type="entry name" value="RNaseH_sf"/>
</dbReference>
<name>A0A699K5F7_TANCI</name>
<dbReference type="SUPFAM" id="SSF53098">
    <property type="entry name" value="Ribonuclease H-like"/>
    <property type="match status" value="1"/>
</dbReference>
<dbReference type="Gene3D" id="1.10.340.70">
    <property type="match status" value="1"/>
</dbReference>
<dbReference type="GO" id="GO:0003676">
    <property type="term" value="F:nucleic acid binding"/>
    <property type="evidence" value="ECO:0007669"/>
    <property type="project" value="InterPro"/>
</dbReference>
<evidence type="ECO:0000313" key="2">
    <source>
        <dbReference type="EMBL" id="GFA77309.1"/>
    </source>
</evidence>
<gene>
    <name evidence="2" type="ORF">Tci_649281</name>
</gene>
<dbReference type="InterPro" id="IPR012337">
    <property type="entry name" value="RNaseH-like_sf"/>
</dbReference>
<comment type="caution">
    <text evidence="2">The sequence shown here is derived from an EMBL/GenBank/DDBJ whole genome shotgun (WGS) entry which is preliminary data.</text>
</comment>
<reference evidence="2" key="1">
    <citation type="journal article" date="2019" name="Sci. Rep.">
        <title>Draft genome of Tanacetum cinerariifolium, the natural source of mosquito coil.</title>
        <authorList>
            <person name="Yamashiro T."/>
            <person name="Shiraishi A."/>
            <person name="Satake H."/>
            <person name="Nakayama K."/>
        </authorList>
    </citation>
    <scope>NUCLEOTIDE SEQUENCE</scope>
</reference>
<dbReference type="EMBL" id="BKCJ010485112">
    <property type="protein sequence ID" value="GFA77309.1"/>
    <property type="molecule type" value="Genomic_DNA"/>
</dbReference>
<protein>
    <submittedName>
        <fullName evidence="2">Reverse transcriptase domain-containing protein</fullName>
    </submittedName>
</protein>
<dbReference type="InterPro" id="IPR041588">
    <property type="entry name" value="Integrase_H2C2"/>
</dbReference>
<dbReference type="Gene3D" id="3.30.420.10">
    <property type="entry name" value="Ribonuclease H-like superfamily/Ribonuclease H"/>
    <property type="match status" value="1"/>
</dbReference>
<keyword evidence="2" id="KW-0548">Nucleotidyltransferase</keyword>
<dbReference type="PROSITE" id="PS50994">
    <property type="entry name" value="INTEGRASE"/>
    <property type="match status" value="1"/>
</dbReference>
<organism evidence="2">
    <name type="scientific">Tanacetum cinerariifolium</name>
    <name type="common">Dalmatian daisy</name>
    <name type="synonym">Chrysanthemum cinerariifolium</name>
    <dbReference type="NCBI Taxonomy" id="118510"/>
    <lineage>
        <taxon>Eukaryota</taxon>
        <taxon>Viridiplantae</taxon>
        <taxon>Streptophyta</taxon>
        <taxon>Embryophyta</taxon>
        <taxon>Tracheophyta</taxon>
        <taxon>Spermatophyta</taxon>
        <taxon>Magnoliopsida</taxon>
        <taxon>eudicotyledons</taxon>
        <taxon>Gunneridae</taxon>
        <taxon>Pentapetalae</taxon>
        <taxon>asterids</taxon>
        <taxon>campanulids</taxon>
        <taxon>Asterales</taxon>
        <taxon>Asteraceae</taxon>
        <taxon>Asteroideae</taxon>
        <taxon>Anthemideae</taxon>
        <taxon>Anthemidinae</taxon>
        <taxon>Tanacetum</taxon>
    </lineage>
</organism>
<accession>A0A699K5F7</accession>
<dbReference type="AlphaFoldDB" id="A0A699K5F7"/>